<dbReference type="InterPro" id="IPR021109">
    <property type="entry name" value="Peptidase_aspartic_dom_sf"/>
</dbReference>
<feature type="region of interest" description="Disordered" evidence="1">
    <location>
        <begin position="113"/>
        <end position="152"/>
    </location>
</feature>
<dbReference type="AlphaFoldDB" id="A0A9W7D3Z4"/>
<comment type="caution">
    <text evidence="2">The sequence shown here is derived from an EMBL/GenBank/DDBJ whole genome shotgun (WGS) entry which is preliminary data.</text>
</comment>
<dbReference type="SUPFAM" id="SSF50630">
    <property type="entry name" value="Acid proteases"/>
    <property type="match status" value="1"/>
</dbReference>
<evidence type="ECO:0000313" key="3">
    <source>
        <dbReference type="Proteomes" id="UP001165121"/>
    </source>
</evidence>
<proteinExistence type="predicted"/>
<name>A0A9W7D3Z4_9STRA</name>
<protein>
    <submittedName>
        <fullName evidence="2">Unnamed protein product</fullName>
    </submittedName>
</protein>
<accession>A0A9W7D3Z4</accession>
<evidence type="ECO:0000313" key="2">
    <source>
        <dbReference type="EMBL" id="GMF57956.1"/>
    </source>
</evidence>
<organism evidence="2 3">
    <name type="scientific">Phytophthora fragariaefolia</name>
    <dbReference type="NCBI Taxonomy" id="1490495"/>
    <lineage>
        <taxon>Eukaryota</taxon>
        <taxon>Sar</taxon>
        <taxon>Stramenopiles</taxon>
        <taxon>Oomycota</taxon>
        <taxon>Peronosporomycetes</taxon>
        <taxon>Peronosporales</taxon>
        <taxon>Peronosporaceae</taxon>
        <taxon>Phytophthora</taxon>
    </lineage>
</organism>
<reference evidence="2" key="1">
    <citation type="submission" date="2023-04" db="EMBL/GenBank/DDBJ databases">
        <title>Phytophthora fragariaefolia NBRC 109709.</title>
        <authorList>
            <person name="Ichikawa N."/>
            <person name="Sato H."/>
            <person name="Tonouchi N."/>
        </authorList>
    </citation>
    <scope>NUCLEOTIDE SEQUENCE</scope>
    <source>
        <strain evidence="2">NBRC 109709</strain>
    </source>
</reference>
<dbReference type="Proteomes" id="UP001165121">
    <property type="component" value="Unassembled WGS sequence"/>
</dbReference>
<keyword evidence="3" id="KW-1185">Reference proteome</keyword>
<evidence type="ECO:0000256" key="1">
    <source>
        <dbReference type="SAM" id="MobiDB-lite"/>
    </source>
</evidence>
<gene>
    <name evidence="2" type="ORF">Pfra01_002484900</name>
</gene>
<sequence length="152" mass="16841">MKFFKLPYCTDSGSDYTVIGQSHWEQLRTRDPSVETITLDTPILNQTFGWRWVSANKKTNLHVMIHTAARPVEPMGAVEVLIVGVDDDEFIIGIDLLTLLGIDVNRQLEQLAARDDGERSGDPIVLEADEPPVTTSSTDPSATDIFAAVERD</sequence>
<dbReference type="EMBL" id="BSXT01004460">
    <property type="protein sequence ID" value="GMF57956.1"/>
    <property type="molecule type" value="Genomic_DNA"/>
</dbReference>
<dbReference type="OrthoDB" id="113901at2759"/>